<dbReference type="Proteomes" id="UP000663722">
    <property type="component" value="Chromosome"/>
</dbReference>
<keyword evidence="2" id="KW-1185">Reference proteome</keyword>
<name>A0A975BJ07_9BACT</name>
<dbReference type="InterPro" id="IPR005358">
    <property type="entry name" value="Puta_zinc/iron-chelating_dom"/>
</dbReference>
<dbReference type="AlphaFoldDB" id="A0A975BJ07"/>
<evidence type="ECO:0000313" key="2">
    <source>
        <dbReference type="Proteomes" id="UP000663722"/>
    </source>
</evidence>
<gene>
    <name evidence="1" type="ORF">dnm_022470</name>
</gene>
<accession>A0A975BJ07</accession>
<protein>
    <submittedName>
        <fullName evidence="1">Zinc- or iron-chelating domain-containing protein</fullName>
    </submittedName>
</protein>
<organism evidence="1 2">
    <name type="scientific">Desulfonema magnum</name>
    <dbReference type="NCBI Taxonomy" id="45655"/>
    <lineage>
        <taxon>Bacteria</taxon>
        <taxon>Pseudomonadati</taxon>
        <taxon>Thermodesulfobacteriota</taxon>
        <taxon>Desulfobacteria</taxon>
        <taxon>Desulfobacterales</taxon>
        <taxon>Desulfococcaceae</taxon>
        <taxon>Desulfonema</taxon>
    </lineage>
</organism>
<reference evidence="1" key="1">
    <citation type="journal article" date="2021" name="Microb. Physiol.">
        <title>Proteogenomic Insights into the Physiology of Marine, Sulfate-Reducing, Filamentous Desulfonema limicola and Desulfonema magnum.</title>
        <authorList>
            <person name="Schnaars V."/>
            <person name="Wohlbrand L."/>
            <person name="Scheve S."/>
            <person name="Hinrichs C."/>
            <person name="Reinhardt R."/>
            <person name="Rabus R."/>
        </authorList>
    </citation>
    <scope>NUCLEOTIDE SEQUENCE</scope>
    <source>
        <strain evidence="1">4be13</strain>
    </source>
</reference>
<sequence>MKKIQPDIPRSECIRCGTCCKKGGPCFHHEDYIMIEKGIILLKHLYTIRKGEMAYENVRGGLVPVPSDIIKIKGRKDSWACMFFDEKENNCTIYENRPLECRVLKCWDTREIEQIYTENRLTRKDILSDIEGLWGLIQDHQSRCDYEKIGYLVKGLDGDKKNDAFENLLEIIQYDAHIRSLIVEKSGTDPQIMDFLLGRPLTETIKMFGVKVEKQGEHFSIRLNRI</sequence>
<dbReference type="RefSeq" id="WP_207681956.1">
    <property type="nucleotide sequence ID" value="NZ_CP061800.1"/>
</dbReference>
<evidence type="ECO:0000313" key="1">
    <source>
        <dbReference type="EMBL" id="QTA86226.1"/>
    </source>
</evidence>
<proteinExistence type="predicted"/>
<dbReference type="Pfam" id="PF03692">
    <property type="entry name" value="CxxCxxCC"/>
    <property type="match status" value="1"/>
</dbReference>
<dbReference type="PANTHER" id="PTHR35866:SF1">
    <property type="entry name" value="YKGJ FAMILY CYSTEINE CLUSTER PROTEIN"/>
    <property type="match status" value="1"/>
</dbReference>
<dbReference type="PANTHER" id="PTHR35866">
    <property type="entry name" value="PUTATIVE-RELATED"/>
    <property type="match status" value="1"/>
</dbReference>
<dbReference type="EMBL" id="CP061800">
    <property type="protein sequence ID" value="QTA86226.1"/>
    <property type="molecule type" value="Genomic_DNA"/>
</dbReference>
<dbReference type="KEGG" id="dmm:dnm_022470"/>